<sequence length="299" mass="34031">MQPLPLVAKAYNRLRKEEKQRDALKHQPITTPIPLDTFRNTYTSLQRNNNPNNSMPNTLAERRSTFRKGIFYAYYKKEGHIKEECYKLLGYPHGHQLHNKYQPPSQRGTSTYKGGMTVNMVVGDTFTPIDTSSQQFTPLDQNKDGLTMTQRKYATKLVKHVGLLDTKPSTTPLDPNAKLSMDNGDLLSDPSYYKTIVGKLLYLTITRPDLAFAAQALSQFLQQPRTIHIKEFNVQVSTPVPMICDNASAKVLASNPVHHARTKHIEIDYHFVRDKIKAGQILPTYISTKSNWLIFSPKV</sequence>
<name>A0A6L2JQM6_TANCI</name>
<proteinExistence type="predicted"/>
<dbReference type="PANTHER" id="PTHR11439:SF470">
    <property type="entry name" value="CYSTEINE-RICH RLK (RECEPTOR-LIKE PROTEIN KINASE) 8"/>
    <property type="match status" value="1"/>
</dbReference>
<evidence type="ECO:0000313" key="1">
    <source>
        <dbReference type="EMBL" id="GEU39368.1"/>
    </source>
</evidence>
<dbReference type="AlphaFoldDB" id="A0A6L2JQM6"/>
<dbReference type="EMBL" id="BKCJ010001165">
    <property type="protein sequence ID" value="GEU39368.1"/>
    <property type="molecule type" value="Genomic_DNA"/>
</dbReference>
<dbReference type="PANTHER" id="PTHR11439">
    <property type="entry name" value="GAG-POL-RELATED RETROTRANSPOSON"/>
    <property type="match status" value="1"/>
</dbReference>
<dbReference type="CDD" id="cd09272">
    <property type="entry name" value="RNase_HI_RT_Ty1"/>
    <property type="match status" value="1"/>
</dbReference>
<comment type="caution">
    <text evidence="1">The sequence shown here is derived from an EMBL/GenBank/DDBJ whole genome shotgun (WGS) entry which is preliminary data.</text>
</comment>
<gene>
    <name evidence="1" type="ORF">Tci_011346</name>
</gene>
<accession>A0A6L2JQM6</accession>
<organism evidence="1">
    <name type="scientific">Tanacetum cinerariifolium</name>
    <name type="common">Dalmatian daisy</name>
    <name type="synonym">Chrysanthemum cinerariifolium</name>
    <dbReference type="NCBI Taxonomy" id="118510"/>
    <lineage>
        <taxon>Eukaryota</taxon>
        <taxon>Viridiplantae</taxon>
        <taxon>Streptophyta</taxon>
        <taxon>Embryophyta</taxon>
        <taxon>Tracheophyta</taxon>
        <taxon>Spermatophyta</taxon>
        <taxon>Magnoliopsida</taxon>
        <taxon>eudicotyledons</taxon>
        <taxon>Gunneridae</taxon>
        <taxon>Pentapetalae</taxon>
        <taxon>asterids</taxon>
        <taxon>campanulids</taxon>
        <taxon>Asterales</taxon>
        <taxon>Asteraceae</taxon>
        <taxon>Asteroideae</taxon>
        <taxon>Anthemideae</taxon>
        <taxon>Anthemidinae</taxon>
        <taxon>Tanacetum</taxon>
    </lineage>
</organism>
<protein>
    <submittedName>
        <fullName evidence="1">Retrotransposon protein, putative, Ty1-copia subclass</fullName>
    </submittedName>
</protein>
<reference evidence="1" key="1">
    <citation type="journal article" date="2019" name="Sci. Rep.">
        <title>Draft genome of Tanacetum cinerariifolium, the natural source of mosquito coil.</title>
        <authorList>
            <person name="Yamashiro T."/>
            <person name="Shiraishi A."/>
            <person name="Satake H."/>
            <person name="Nakayama K."/>
        </authorList>
    </citation>
    <scope>NUCLEOTIDE SEQUENCE</scope>
</reference>